<sequence>MLNVVRMQFLASRLEDSMDAGVIHADELGNDMLLQLKFVTDVGISAQNLLDTLYTRRKQTPPPAYPRQMLRLELDDGFNGSLVAYEYARIPNLELGETPLGCKLRIKGAKYEGTDRIAFLTSSQVTVLGGAIVELARQGDSILESRLREQLKLLPPQQTKTKATGTRSPSIHPSNVAKNAHKPSSPAMDPMDEWDLDAEEALREAELASIGDLGSTQKSGDTPASSSSFNDTQLAPQMTSSTIVGSRLLKQLDSAPPTSSPASQEDLSAASARSETVSEHLKIPIKLTSSSSKSRPSQSKSIELLSDLETEPIPEYIVLSDSD</sequence>
<dbReference type="PANTHER" id="PTHR14790:SF15">
    <property type="entry name" value="RECQ-MEDIATED GENOME INSTABILITY PROTEIN 1"/>
    <property type="match status" value="1"/>
</dbReference>
<feature type="compositionally biased region" description="Polar residues" evidence="3">
    <location>
        <begin position="156"/>
        <end position="177"/>
    </location>
</feature>
<proteinExistence type="inferred from homology"/>
<dbReference type="InterPro" id="IPR042470">
    <property type="entry name" value="RMI1_N_C_sf"/>
</dbReference>
<reference evidence="5 6" key="1">
    <citation type="submission" date="2023-03" db="EMBL/GenBank/DDBJ databases">
        <title>Mating type loci evolution in Malassezia.</title>
        <authorList>
            <person name="Coelho M.A."/>
        </authorList>
    </citation>
    <scope>NUCLEOTIDE SEQUENCE [LARGE SCALE GENOMIC DNA]</scope>
    <source>
        <strain evidence="5 6">CBS 9725</strain>
    </source>
</reference>
<feature type="domain" description="RecQ mediated genome instability protein 1 OB-fold" evidence="4">
    <location>
        <begin position="26"/>
        <end position="138"/>
    </location>
</feature>
<feature type="compositionally biased region" description="Polar residues" evidence="3">
    <location>
        <begin position="256"/>
        <end position="275"/>
    </location>
</feature>
<dbReference type="EMBL" id="CP119943">
    <property type="protein sequence ID" value="WFC98186.1"/>
    <property type="molecule type" value="Genomic_DNA"/>
</dbReference>
<dbReference type="AlphaFoldDB" id="A0AAJ6CHU2"/>
<evidence type="ECO:0000313" key="5">
    <source>
        <dbReference type="EMBL" id="WFC98186.1"/>
    </source>
</evidence>
<dbReference type="Proteomes" id="UP001219567">
    <property type="component" value="Chromosome 1"/>
</dbReference>
<protein>
    <recommendedName>
        <fullName evidence="2">RecQ-mediated genome instability protein 1</fullName>
    </recommendedName>
</protein>
<feature type="region of interest" description="Disordered" evidence="3">
    <location>
        <begin position="252"/>
        <end position="307"/>
    </location>
</feature>
<accession>A0AAJ6CHU2</accession>
<dbReference type="GO" id="GO:0031422">
    <property type="term" value="C:RecQ family helicase-topoisomerase III complex"/>
    <property type="evidence" value="ECO:0007669"/>
    <property type="project" value="TreeGrafter"/>
</dbReference>
<feature type="compositionally biased region" description="Low complexity" evidence="3">
    <location>
        <begin position="289"/>
        <end position="301"/>
    </location>
</feature>
<dbReference type="PANTHER" id="PTHR14790">
    <property type="entry name" value="RECQ-MEDIATED GENOME INSTABILITY PROTEIN 1 RMI1"/>
    <property type="match status" value="1"/>
</dbReference>
<evidence type="ECO:0000313" key="6">
    <source>
        <dbReference type="Proteomes" id="UP001219567"/>
    </source>
</evidence>
<evidence type="ECO:0000259" key="4">
    <source>
        <dbReference type="Pfam" id="PF08585"/>
    </source>
</evidence>
<dbReference type="GO" id="GO:0000724">
    <property type="term" value="P:double-strand break repair via homologous recombination"/>
    <property type="evidence" value="ECO:0007669"/>
    <property type="project" value="TreeGrafter"/>
</dbReference>
<keyword evidence="6" id="KW-1185">Reference proteome</keyword>
<evidence type="ECO:0000256" key="1">
    <source>
        <dbReference type="ARBA" id="ARBA00006395"/>
    </source>
</evidence>
<organism evidence="5 6">
    <name type="scientific">Malassezia yamatoensis</name>
    <dbReference type="NCBI Taxonomy" id="253288"/>
    <lineage>
        <taxon>Eukaryota</taxon>
        <taxon>Fungi</taxon>
        <taxon>Dikarya</taxon>
        <taxon>Basidiomycota</taxon>
        <taxon>Ustilaginomycotina</taxon>
        <taxon>Malasseziomycetes</taxon>
        <taxon>Malasseziales</taxon>
        <taxon>Malasseziaceae</taxon>
        <taxon>Malassezia</taxon>
    </lineage>
</organism>
<dbReference type="Gene3D" id="2.40.50.770">
    <property type="entry name" value="RecQ-mediated genome instability protein Rmi1, C-terminal domain"/>
    <property type="match status" value="1"/>
</dbReference>
<feature type="region of interest" description="Disordered" evidence="3">
    <location>
        <begin position="210"/>
        <end position="236"/>
    </location>
</feature>
<feature type="region of interest" description="Disordered" evidence="3">
    <location>
        <begin position="153"/>
        <end position="192"/>
    </location>
</feature>
<gene>
    <name evidence="5" type="ORF">MYAM1_000910</name>
</gene>
<dbReference type="GO" id="GO:0000712">
    <property type="term" value="P:resolution of meiotic recombination intermediates"/>
    <property type="evidence" value="ECO:0007669"/>
    <property type="project" value="TreeGrafter"/>
</dbReference>
<name>A0AAJ6CHU2_9BASI</name>
<comment type="similarity">
    <text evidence="1">Belongs to the RMI1 family.</text>
</comment>
<dbReference type="Pfam" id="PF08585">
    <property type="entry name" value="RMI1_N_C"/>
    <property type="match status" value="1"/>
</dbReference>
<feature type="compositionally biased region" description="Polar residues" evidence="3">
    <location>
        <begin position="214"/>
        <end position="236"/>
    </location>
</feature>
<dbReference type="InterPro" id="IPR013894">
    <property type="entry name" value="RMI1_OB"/>
</dbReference>
<dbReference type="GO" id="GO:0016604">
    <property type="term" value="C:nuclear body"/>
    <property type="evidence" value="ECO:0007669"/>
    <property type="project" value="TreeGrafter"/>
</dbReference>
<evidence type="ECO:0000256" key="2">
    <source>
        <dbReference type="ARBA" id="ARBA00018987"/>
    </source>
</evidence>
<evidence type="ECO:0000256" key="3">
    <source>
        <dbReference type="SAM" id="MobiDB-lite"/>
    </source>
</evidence>